<dbReference type="Gene3D" id="3.40.50.12780">
    <property type="entry name" value="N-terminal domain of ligase-like"/>
    <property type="match status" value="1"/>
</dbReference>
<dbReference type="SUPFAM" id="SSF52058">
    <property type="entry name" value="L domain-like"/>
    <property type="match status" value="1"/>
</dbReference>
<evidence type="ECO:0000256" key="1">
    <source>
        <dbReference type="ARBA" id="ARBA00022450"/>
    </source>
</evidence>
<dbReference type="SMART" id="SM00822">
    <property type="entry name" value="PKS_KR"/>
    <property type="match status" value="1"/>
</dbReference>
<dbReference type="SUPFAM" id="SSF47336">
    <property type="entry name" value="ACP-like"/>
    <property type="match status" value="1"/>
</dbReference>
<comment type="caution">
    <text evidence="7">The sequence shown here is derived from an EMBL/GenBank/DDBJ whole genome shotgun (WGS) entry which is preliminary data.</text>
</comment>
<dbReference type="Gene3D" id="3.80.10.10">
    <property type="entry name" value="Ribonuclease Inhibitor"/>
    <property type="match status" value="2"/>
</dbReference>
<sequence>MPSQLGYCSGGPLPPPGAGTPRTLAEALLRTASQRPDGGLTVYERASSAGSGGGALFLSYAALLSAARRVAAGLLHEAVPRGAPVVLLLRTRAAQLVALWGCVLAGVRPCLLATAAGAADQALPAFLGRQAERLAVVVLTLHGERALPMPQVRQLRVDTWLNDELDLQQALPRSVLERGETVATVVAGDGPECEYHFTGAAIMANMRSECAAFSCDGADASEPPVRLSWLPLAEPVALLAHCAAVALGMDEVHAETGGDPRATLRLARRHRVSLLAAPAVFFRRASEELRRASSDAARRGAAAGACDLECVRVWVVHGALGDDDAADFLRLARPSTGMPPGLAAPAVRRALVAPWGCLLAVGDPLAGAELRWTPAPGLELRALAREAATSCAPSSGGSPPRLQVRGSAAAPGVAWGARAGRWAVALGGWVDARCAGTVVSGRLSSASLDQCLAGAGESVQVSGSVEFAPAEIESAIEAAPGVLRGSAVAVAARLPAGGGLDGRETHRQRGLAIAFSAVEQAPSSKPVVTEAVLNQLALSLGIRPQLAVLFPRADVPRDCAGQPDRARVRAAIEAGAFGEAALDSRRSAAEALPGDWVWEEEFRPGEVPLPPGAGAGGGEDDDLGGDDIEERMEGAASEDGSDAAGAVEREAARTLVVCDPASQVGDQIVSRLQEDGGCVAKVRASRGSGEAEDWAALLAGGVTSVVHSTQYSSESEASEGSEAAVELLALLQAWRRERHGAPSEPLRLLCLSSGRHVRVAGARVDPRKSILLGVLLCAATEWQQLRAVQLDVAPELPEAKAAHAAVAELRGAAGGPASEVLVDAEGQRLERRLRQAPLLPAPAQHGRPRAALLVGGAGGVGLLWAKSINADRTSSLSHRAETLVLLGRSPLSTRRAERALAALSGSGADVLYLQADLGDPRQLKSAFQGCIAAGRIDYAASFAEAFQAPASLFGLPLGALQAPAHKLRGARNLLELLARSRAPATRQVAATPVLLASTVVGLLGAPQLAPYAAGARALEALCAKERLGSGPLDPRFGIVCVALSAWADVGITTAFPALADSAPAAGFHVLSHCSGLLALEAAFAKFSPPRFGTLFVGVNGQHPRWVQLIASGETSATMATTETLPGCIELVLGTIKTVLGKDVKLGSSFGEVGVDSMSSMSLRSALVSATGGLELPSTVFYDLPSVLELAKFIHGEAAPGAGGKAGGGSAPVDAGAQGPAAAYHPDAALEALLEDAEARRSYHLGLAREALRCGDAAAAHERCLCAMDGASGPALVSALALDAVALERTGAASAAGEALARSLEAQQAAAGPLHVDTAAAVVQLCLWCDRHGQSDSRARELRRRLGEARRAFFRGICWPATAWWTPAEPEASFAQVLSSTSLRRLSFDGQGLADQDLGALGVASSLEVLRLRRNGLRQLPAVLGRLVQLRELWLTSNLLHDLPAELTACSRLQVLALEANCFARLPTVVSSFRRLLQLGFDEQRCEVGGVGQCRLQAQVLSVLRARGCAAEFPDLYLPGGGGPNLNTVFWANNALAAVPAVLGHFASSLRLLDLAHNRIAALGEELFGSLSSLRDLSLAGNRLTSLPAAVGTMRALQQLWLHGNALEELPEELGSLGSLAILELHHNRLISLPIAAVSRLHKLNWLFAHGNQLTDGAGLLAALGRLPRLKICGLGANRLELGGLDLGSFRSSFGLGWNPGLVPGGGVLTEALTTCDLSWDRLDECALQDVLVVTFSAQGAPIAQGQAEVRALRDALLPVDALYVCDPANAWYLQDPGFDPARSFLFRQQHPADHAAVPVCVYVGRLDGRVGGAAVFPPGELRARFQPSG</sequence>
<evidence type="ECO:0000259" key="6">
    <source>
        <dbReference type="PROSITE" id="PS50075"/>
    </source>
</evidence>
<dbReference type="PROSITE" id="PS50075">
    <property type="entry name" value="CARRIER"/>
    <property type="match status" value="1"/>
</dbReference>
<organism evidence="7 8">
    <name type="scientific">Prorocentrum cordatum</name>
    <dbReference type="NCBI Taxonomy" id="2364126"/>
    <lineage>
        <taxon>Eukaryota</taxon>
        <taxon>Sar</taxon>
        <taxon>Alveolata</taxon>
        <taxon>Dinophyceae</taxon>
        <taxon>Prorocentrales</taxon>
        <taxon>Prorocentraceae</taxon>
        <taxon>Prorocentrum</taxon>
    </lineage>
</organism>
<dbReference type="Gene3D" id="3.30.300.30">
    <property type="match status" value="1"/>
</dbReference>
<dbReference type="Proteomes" id="UP001189429">
    <property type="component" value="Unassembled WGS sequence"/>
</dbReference>
<evidence type="ECO:0000256" key="2">
    <source>
        <dbReference type="ARBA" id="ARBA00022553"/>
    </source>
</evidence>
<dbReference type="SMART" id="SM00823">
    <property type="entry name" value="PKS_PP"/>
    <property type="match status" value="1"/>
</dbReference>
<evidence type="ECO:0000313" key="8">
    <source>
        <dbReference type="Proteomes" id="UP001189429"/>
    </source>
</evidence>
<dbReference type="SUPFAM" id="SSF56801">
    <property type="entry name" value="Acetyl-CoA synthetase-like"/>
    <property type="match status" value="1"/>
</dbReference>
<keyword evidence="2" id="KW-0597">Phosphoprotein</keyword>
<proteinExistence type="predicted"/>
<evidence type="ECO:0000256" key="3">
    <source>
        <dbReference type="ARBA" id="ARBA00022614"/>
    </source>
</evidence>
<dbReference type="PANTHER" id="PTHR48051:SF1">
    <property type="entry name" value="RAS SUPPRESSOR PROTEIN 1"/>
    <property type="match status" value="1"/>
</dbReference>
<keyword evidence="1" id="KW-0596">Phosphopantetheine</keyword>
<dbReference type="Gene3D" id="1.10.1200.10">
    <property type="entry name" value="ACP-like"/>
    <property type="match status" value="1"/>
</dbReference>
<dbReference type="InterPro" id="IPR045851">
    <property type="entry name" value="AMP-bd_C_sf"/>
</dbReference>
<protein>
    <recommendedName>
        <fullName evidence="6">Carrier domain-containing protein</fullName>
    </recommendedName>
</protein>
<feature type="compositionally biased region" description="Acidic residues" evidence="5">
    <location>
        <begin position="618"/>
        <end position="627"/>
    </location>
</feature>
<dbReference type="InterPro" id="IPR036291">
    <property type="entry name" value="NAD(P)-bd_dom_sf"/>
</dbReference>
<dbReference type="Pfam" id="PF13855">
    <property type="entry name" value="LRR_8"/>
    <property type="match status" value="1"/>
</dbReference>
<dbReference type="InterPro" id="IPR001611">
    <property type="entry name" value="Leu-rich_rpt"/>
</dbReference>
<dbReference type="SMART" id="SM00369">
    <property type="entry name" value="LRR_TYP"/>
    <property type="match status" value="6"/>
</dbReference>
<reference evidence="7" key="1">
    <citation type="submission" date="2023-10" db="EMBL/GenBank/DDBJ databases">
        <authorList>
            <person name="Chen Y."/>
            <person name="Shah S."/>
            <person name="Dougan E. K."/>
            <person name="Thang M."/>
            <person name="Chan C."/>
        </authorList>
    </citation>
    <scope>NUCLEOTIDE SEQUENCE [LARGE SCALE GENOMIC DNA]</scope>
</reference>
<feature type="region of interest" description="Disordered" evidence="5">
    <location>
        <begin position="1"/>
        <end position="20"/>
    </location>
</feature>
<dbReference type="InterPro" id="IPR032675">
    <property type="entry name" value="LRR_dom_sf"/>
</dbReference>
<dbReference type="Gene3D" id="3.40.50.720">
    <property type="entry name" value="NAD(P)-binding Rossmann-like Domain"/>
    <property type="match status" value="1"/>
</dbReference>
<dbReference type="Pfam" id="PF00550">
    <property type="entry name" value="PP-binding"/>
    <property type="match status" value="1"/>
</dbReference>
<dbReference type="Pfam" id="PF08659">
    <property type="entry name" value="KR"/>
    <property type="match status" value="1"/>
</dbReference>
<dbReference type="InterPro" id="IPR013968">
    <property type="entry name" value="PKS_KR"/>
</dbReference>
<dbReference type="InterPro" id="IPR050216">
    <property type="entry name" value="LRR_domain-containing"/>
</dbReference>
<keyword evidence="3" id="KW-0433">Leucine-rich repeat</keyword>
<dbReference type="InterPro" id="IPR036736">
    <property type="entry name" value="ACP-like_sf"/>
</dbReference>
<dbReference type="InterPro" id="IPR009081">
    <property type="entry name" value="PP-bd_ACP"/>
</dbReference>
<evidence type="ECO:0000313" key="7">
    <source>
        <dbReference type="EMBL" id="CAK0839405.1"/>
    </source>
</evidence>
<feature type="region of interest" description="Disordered" evidence="5">
    <location>
        <begin position="603"/>
        <end position="627"/>
    </location>
</feature>
<dbReference type="InterPro" id="IPR042099">
    <property type="entry name" value="ANL_N_sf"/>
</dbReference>
<dbReference type="InterPro" id="IPR057326">
    <property type="entry name" value="KR_dom"/>
</dbReference>
<feature type="domain" description="Carrier" evidence="6">
    <location>
        <begin position="1118"/>
        <end position="1197"/>
    </location>
</feature>
<gene>
    <name evidence="7" type="ORF">PCOR1329_LOCUS35082</name>
</gene>
<dbReference type="SUPFAM" id="SSF51735">
    <property type="entry name" value="NAD(P)-binding Rossmann-fold domains"/>
    <property type="match status" value="2"/>
</dbReference>
<evidence type="ECO:0000256" key="5">
    <source>
        <dbReference type="SAM" id="MobiDB-lite"/>
    </source>
</evidence>
<dbReference type="InterPro" id="IPR003591">
    <property type="entry name" value="Leu-rich_rpt_typical-subtyp"/>
</dbReference>
<dbReference type="PANTHER" id="PTHR48051">
    <property type="match status" value="1"/>
</dbReference>
<accession>A0ABN9T350</accession>
<dbReference type="EMBL" id="CAUYUJ010014290">
    <property type="protein sequence ID" value="CAK0839405.1"/>
    <property type="molecule type" value="Genomic_DNA"/>
</dbReference>
<name>A0ABN9T350_9DINO</name>
<keyword evidence="4" id="KW-0677">Repeat</keyword>
<dbReference type="InterPro" id="IPR020806">
    <property type="entry name" value="PKS_PP-bd"/>
</dbReference>
<evidence type="ECO:0000256" key="4">
    <source>
        <dbReference type="ARBA" id="ARBA00022737"/>
    </source>
</evidence>
<keyword evidence="8" id="KW-1185">Reference proteome</keyword>